<accession>A0AAV7S0Z7</accession>
<dbReference type="EMBL" id="JANPWB010000009">
    <property type="protein sequence ID" value="KAJ1158699.1"/>
    <property type="molecule type" value="Genomic_DNA"/>
</dbReference>
<evidence type="ECO:0000313" key="2">
    <source>
        <dbReference type="Proteomes" id="UP001066276"/>
    </source>
</evidence>
<name>A0AAV7S0Z7_PLEWA</name>
<protein>
    <submittedName>
        <fullName evidence="1">Uncharacterized protein</fullName>
    </submittedName>
</protein>
<reference evidence="1" key="1">
    <citation type="journal article" date="2022" name="bioRxiv">
        <title>Sequencing and chromosome-scale assembly of the giantPleurodeles waltlgenome.</title>
        <authorList>
            <person name="Brown T."/>
            <person name="Elewa A."/>
            <person name="Iarovenko S."/>
            <person name="Subramanian E."/>
            <person name="Araus A.J."/>
            <person name="Petzold A."/>
            <person name="Susuki M."/>
            <person name="Suzuki K.-i.T."/>
            <person name="Hayashi T."/>
            <person name="Toyoda A."/>
            <person name="Oliveira C."/>
            <person name="Osipova E."/>
            <person name="Leigh N.D."/>
            <person name="Simon A."/>
            <person name="Yun M.H."/>
        </authorList>
    </citation>
    <scope>NUCLEOTIDE SEQUENCE</scope>
    <source>
        <strain evidence="1">20211129_DDA</strain>
        <tissue evidence="1">Liver</tissue>
    </source>
</reference>
<gene>
    <name evidence="1" type="ORF">NDU88_011387</name>
</gene>
<proteinExistence type="predicted"/>
<comment type="caution">
    <text evidence="1">The sequence shown here is derived from an EMBL/GenBank/DDBJ whole genome shotgun (WGS) entry which is preliminary data.</text>
</comment>
<keyword evidence="2" id="KW-1185">Reference proteome</keyword>
<evidence type="ECO:0000313" key="1">
    <source>
        <dbReference type="EMBL" id="KAJ1158699.1"/>
    </source>
</evidence>
<sequence>MRLDLVARPECGQQEMLHGRPHALCVACDPSGPAVTPQAMARDDASPCLKAGCEAPHLGGPMGPDCWVLPLGPVSGWVGLKRETDSQSALEPVGTSSPSSGGSFIYVNQIKKKKRDTDPNIQDPTMFYISEQGHT</sequence>
<dbReference type="AlphaFoldDB" id="A0AAV7S0Z7"/>
<organism evidence="1 2">
    <name type="scientific">Pleurodeles waltl</name>
    <name type="common">Iberian ribbed newt</name>
    <dbReference type="NCBI Taxonomy" id="8319"/>
    <lineage>
        <taxon>Eukaryota</taxon>
        <taxon>Metazoa</taxon>
        <taxon>Chordata</taxon>
        <taxon>Craniata</taxon>
        <taxon>Vertebrata</taxon>
        <taxon>Euteleostomi</taxon>
        <taxon>Amphibia</taxon>
        <taxon>Batrachia</taxon>
        <taxon>Caudata</taxon>
        <taxon>Salamandroidea</taxon>
        <taxon>Salamandridae</taxon>
        <taxon>Pleurodelinae</taxon>
        <taxon>Pleurodeles</taxon>
    </lineage>
</organism>
<dbReference type="Proteomes" id="UP001066276">
    <property type="component" value="Chromosome 5"/>
</dbReference>